<dbReference type="EMBL" id="WJXA01000010">
    <property type="protein sequence ID" value="KAF7129021.1"/>
    <property type="molecule type" value="Genomic_DNA"/>
</dbReference>
<dbReference type="Gene3D" id="3.40.50.720">
    <property type="entry name" value="NAD(P)-binding Rossmann-like Domain"/>
    <property type="match status" value="1"/>
</dbReference>
<dbReference type="PANTHER" id="PTHR44375">
    <property type="entry name" value="BETA-KETOACYL-ACP REDUCTASE-LIKE PROTEIN-RELATED"/>
    <property type="match status" value="1"/>
</dbReference>
<evidence type="ECO:0000313" key="2">
    <source>
        <dbReference type="Proteomes" id="UP000626092"/>
    </source>
</evidence>
<reference evidence="1" key="1">
    <citation type="submission" date="2019-11" db="EMBL/GenBank/DDBJ databases">
        <authorList>
            <person name="Liu Y."/>
            <person name="Hou J."/>
            <person name="Li T.-Q."/>
            <person name="Guan C.-H."/>
            <person name="Wu X."/>
            <person name="Wu H.-Z."/>
            <person name="Ling F."/>
            <person name="Zhang R."/>
            <person name="Shi X.-G."/>
            <person name="Ren J.-P."/>
            <person name="Chen E.-F."/>
            <person name="Sun J.-M."/>
        </authorList>
    </citation>
    <scope>NUCLEOTIDE SEQUENCE</scope>
    <source>
        <strain evidence="1">Adult_tree_wgs_1</strain>
        <tissue evidence="1">Leaves</tissue>
    </source>
</reference>
<dbReference type="InterPro" id="IPR002347">
    <property type="entry name" value="SDR_fam"/>
</dbReference>
<comment type="caution">
    <text evidence="1">The sequence shown here is derived from an EMBL/GenBank/DDBJ whole genome shotgun (WGS) entry which is preliminary data.</text>
</comment>
<dbReference type="PANTHER" id="PTHR44375:SF6">
    <property type="entry name" value="F28J7.36 PROTEIN"/>
    <property type="match status" value="1"/>
</dbReference>
<gene>
    <name evidence="1" type="ORF">RHSIM_Rhsim10G0005000</name>
</gene>
<dbReference type="AlphaFoldDB" id="A0A834GCZ6"/>
<keyword evidence="2" id="KW-1185">Reference proteome</keyword>
<proteinExistence type="predicted"/>
<dbReference type="Pfam" id="PF13561">
    <property type="entry name" value="adh_short_C2"/>
    <property type="match status" value="1"/>
</dbReference>
<dbReference type="InterPro" id="IPR036291">
    <property type="entry name" value="NAD(P)-bd_dom_sf"/>
</dbReference>
<dbReference type="CDD" id="cd05233">
    <property type="entry name" value="SDR_c"/>
    <property type="match status" value="1"/>
</dbReference>
<accession>A0A834GCZ6</accession>
<dbReference type="PRINTS" id="PR00081">
    <property type="entry name" value="GDHRDH"/>
</dbReference>
<name>A0A834GCZ6_RHOSS</name>
<sequence length="233" mass="25886">MGNESSIRRAAEKIMDSTNGVVVRVEVVGLDMEEDKEAVYDEAVDKASKILGNIDALIHCYAYEGKMQDPLQLAEDEFKKIVKINFMAAWYLLKAVGRRMRDHKSGGSIIFLNSLIGAERGLYQGAVAYGSCLAGVQQLVRLSALDMGKHQIRVNAIARGLHLNDEYPLSVGKERAEKLVKEAAPLNRWLDVRNDLASTVIYLVSDGSRYMTGTTIFVDGAQSIVRPRMRAYM</sequence>
<evidence type="ECO:0000313" key="1">
    <source>
        <dbReference type="EMBL" id="KAF7129021.1"/>
    </source>
</evidence>
<protein>
    <submittedName>
        <fullName evidence="1">Uncharacterized protein</fullName>
    </submittedName>
</protein>
<dbReference type="Proteomes" id="UP000626092">
    <property type="component" value="Unassembled WGS sequence"/>
</dbReference>
<organism evidence="1 2">
    <name type="scientific">Rhododendron simsii</name>
    <name type="common">Sims's rhododendron</name>
    <dbReference type="NCBI Taxonomy" id="118357"/>
    <lineage>
        <taxon>Eukaryota</taxon>
        <taxon>Viridiplantae</taxon>
        <taxon>Streptophyta</taxon>
        <taxon>Embryophyta</taxon>
        <taxon>Tracheophyta</taxon>
        <taxon>Spermatophyta</taxon>
        <taxon>Magnoliopsida</taxon>
        <taxon>eudicotyledons</taxon>
        <taxon>Gunneridae</taxon>
        <taxon>Pentapetalae</taxon>
        <taxon>asterids</taxon>
        <taxon>Ericales</taxon>
        <taxon>Ericaceae</taxon>
        <taxon>Ericoideae</taxon>
        <taxon>Rhodoreae</taxon>
        <taxon>Rhododendron</taxon>
    </lineage>
</organism>
<dbReference type="OrthoDB" id="294295at2759"/>
<dbReference type="SUPFAM" id="SSF51735">
    <property type="entry name" value="NAD(P)-binding Rossmann-fold domains"/>
    <property type="match status" value="1"/>
</dbReference>